<keyword evidence="11" id="KW-1185">Reference proteome</keyword>
<evidence type="ECO:0000256" key="3">
    <source>
        <dbReference type="ARBA" id="ARBA00023117"/>
    </source>
</evidence>
<evidence type="ECO:0000256" key="2">
    <source>
        <dbReference type="ARBA" id="ARBA00023015"/>
    </source>
</evidence>
<dbReference type="Proteomes" id="UP000507470">
    <property type="component" value="Unassembled WGS sequence"/>
</dbReference>
<evidence type="ECO:0000256" key="6">
    <source>
        <dbReference type="PROSITE-ProRule" id="PRU00035"/>
    </source>
</evidence>
<evidence type="ECO:0000313" key="10">
    <source>
        <dbReference type="EMBL" id="CAC5408626.1"/>
    </source>
</evidence>
<dbReference type="GO" id="GO:0006357">
    <property type="term" value="P:regulation of transcription by RNA polymerase II"/>
    <property type="evidence" value="ECO:0007669"/>
    <property type="project" value="TreeGrafter"/>
</dbReference>
<feature type="coiled-coil region" evidence="7">
    <location>
        <begin position="595"/>
        <end position="652"/>
    </location>
</feature>
<feature type="compositionally biased region" description="Basic residues" evidence="8">
    <location>
        <begin position="97"/>
        <end position="115"/>
    </location>
</feature>
<feature type="region of interest" description="Disordered" evidence="8">
    <location>
        <begin position="667"/>
        <end position="711"/>
    </location>
</feature>
<dbReference type="PANTHER" id="PTHR22881:SF27">
    <property type="entry name" value="BROMODOMAIN CONTAINING 7_9"/>
    <property type="match status" value="1"/>
</dbReference>
<sequence length="860" mass="96810">MMNYNETDLEGTIWTKLQSFVKKSGISFTDIRNELEINVSLTSNILYAEAFDAGEMKTKKHKKHKSERHEEERSEKEPLRLVLKVGESLSAHSPHHESKKHKHKKKKKKKSKDHHRREEERPPKHHYHQRHVDTEEEMEVSQEEEEQPPLSQKPSEDVESEDTEQDDADAHVQTPQRPKETITPTRPRGDAERGVLKICLKYIQNKMQAKDVNGFFAYPVNDMIAPGYSMIIAHPMDFSTMMVKIDNNEYESVLEYRKDFVLMCNNAMTYNRPETIYNKEAKRLFQIGMKTLSKEKLLVMKRTLPFMASLRYEELGIDEPDDETKAVMEAIVEEEKEQKQRAKDREEIGRFEAVPDNMSASEILAQAQNAAKDATDLLKFRQSNSRLGFLRKRDDGSTSMVLLNPDNDGIVSKNERVISIGSLIGKLGTGGGSLLWVIYMLKKLGFKRNRVTTGYKEDKRNRVTTGQYLNYGPFGTYAPQYDSTFANMTKEETDILLSTYGDETGVGYAKSVMSFVENGGDYAIAMVDNLLDILTKGEHAKTKILQQKMKDGGGSTDEKSANIDFDSLRGLSDLGVDMSFLDSMEKSMKKEKDPVQEKLDQTATLLNDLQQTQNERLSQNLPPHITQVPGPSEKEIQLAQKVTKELKELAREAQPANISSVQGLRNAMGVGYDPSESQQIFTSSPSQPSNQINQPTQQPSEIKTSQPSVSLQASTNQTIELLQSSNYSTNIPNIVSQHVTTPTYQQTNPLPVLQQQPSVTIVQKPPSVLQQQPSSLAHQQQQSQVLQSSAVSYQTATLTASSSVPFQQATGTTYNQPITVGEVPVVGQEVQNAPEGLTTINDDDSDIEMDISEFLQFPSN</sequence>
<dbReference type="EMBL" id="CACVKT020007578">
    <property type="protein sequence ID" value="CAC5408626.1"/>
    <property type="molecule type" value="Genomic_DNA"/>
</dbReference>
<keyword evidence="3 6" id="KW-0103">Bromodomain</keyword>
<protein>
    <submittedName>
        <fullName evidence="10">BRD7</fullName>
    </submittedName>
</protein>
<dbReference type="InterPro" id="IPR051831">
    <property type="entry name" value="Bromodomain_contain_prot"/>
</dbReference>
<keyword evidence="7" id="KW-0175">Coiled coil</keyword>
<feature type="compositionally biased region" description="Basic and acidic residues" evidence="8">
    <location>
        <begin position="67"/>
        <end position="79"/>
    </location>
</feature>
<feature type="region of interest" description="Disordered" evidence="8">
    <location>
        <begin position="57"/>
        <end position="189"/>
    </location>
</feature>
<keyword evidence="2" id="KW-0805">Transcription regulation</keyword>
<evidence type="ECO:0000256" key="7">
    <source>
        <dbReference type="SAM" id="Coils"/>
    </source>
</evidence>
<dbReference type="PANTHER" id="PTHR22881">
    <property type="entry name" value="BROMODOMAIN CONTAINING PROTEIN"/>
    <property type="match status" value="1"/>
</dbReference>
<evidence type="ECO:0000256" key="1">
    <source>
        <dbReference type="ARBA" id="ARBA00004123"/>
    </source>
</evidence>
<proteinExistence type="predicted"/>
<dbReference type="SUPFAM" id="SSF47370">
    <property type="entry name" value="Bromodomain"/>
    <property type="match status" value="1"/>
</dbReference>
<feature type="compositionally biased region" description="Acidic residues" evidence="8">
    <location>
        <begin position="134"/>
        <end position="147"/>
    </location>
</feature>
<feature type="compositionally biased region" description="Low complexity" evidence="8">
    <location>
        <begin position="682"/>
        <end position="700"/>
    </location>
</feature>
<comment type="subcellular location">
    <subcellularLocation>
        <location evidence="1">Nucleus</location>
    </subcellularLocation>
</comment>
<dbReference type="PRINTS" id="PR00503">
    <property type="entry name" value="BROMODOMAIN"/>
</dbReference>
<evidence type="ECO:0000259" key="9">
    <source>
        <dbReference type="PROSITE" id="PS50014"/>
    </source>
</evidence>
<dbReference type="SMART" id="SM00297">
    <property type="entry name" value="BROMO"/>
    <property type="match status" value="1"/>
</dbReference>
<organism evidence="10 11">
    <name type="scientific">Mytilus coruscus</name>
    <name type="common">Sea mussel</name>
    <dbReference type="NCBI Taxonomy" id="42192"/>
    <lineage>
        <taxon>Eukaryota</taxon>
        <taxon>Metazoa</taxon>
        <taxon>Spiralia</taxon>
        <taxon>Lophotrochozoa</taxon>
        <taxon>Mollusca</taxon>
        <taxon>Bivalvia</taxon>
        <taxon>Autobranchia</taxon>
        <taxon>Pteriomorphia</taxon>
        <taxon>Mytilida</taxon>
        <taxon>Mytiloidea</taxon>
        <taxon>Mytilidae</taxon>
        <taxon>Mytilinae</taxon>
        <taxon>Mytilus</taxon>
    </lineage>
</organism>
<dbReference type="Pfam" id="PF12024">
    <property type="entry name" value="DUF3512"/>
    <property type="match status" value="1"/>
</dbReference>
<accession>A0A6J8DKI4</accession>
<evidence type="ECO:0000256" key="5">
    <source>
        <dbReference type="ARBA" id="ARBA00023242"/>
    </source>
</evidence>
<dbReference type="AlphaFoldDB" id="A0A6J8DKI4"/>
<dbReference type="InterPro" id="IPR021900">
    <property type="entry name" value="DUF3512"/>
</dbReference>
<feature type="compositionally biased region" description="Acidic residues" evidence="8">
    <location>
        <begin position="157"/>
        <end position="167"/>
    </location>
</feature>
<gene>
    <name evidence="10" type="ORF">MCOR_42000</name>
</gene>
<dbReference type="OrthoDB" id="21648at2759"/>
<evidence type="ECO:0000313" key="11">
    <source>
        <dbReference type="Proteomes" id="UP000507470"/>
    </source>
</evidence>
<dbReference type="GO" id="GO:0005634">
    <property type="term" value="C:nucleus"/>
    <property type="evidence" value="ECO:0007669"/>
    <property type="project" value="UniProtKB-SubCell"/>
</dbReference>
<dbReference type="Gene3D" id="1.20.920.10">
    <property type="entry name" value="Bromodomain-like"/>
    <property type="match status" value="1"/>
</dbReference>
<evidence type="ECO:0000256" key="8">
    <source>
        <dbReference type="SAM" id="MobiDB-lite"/>
    </source>
</evidence>
<dbReference type="PROSITE" id="PS50014">
    <property type="entry name" value="BROMODOMAIN_2"/>
    <property type="match status" value="1"/>
</dbReference>
<evidence type="ECO:0000256" key="4">
    <source>
        <dbReference type="ARBA" id="ARBA00023163"/>
    </source>
</evidence>
<dbReference type="Pfam" id="PF00439">
    <property type="entry name" value="Bromodomain"/>
    <property type="match status" value="1"/>
</dbReference>
<dbReference type="InterPro" id="IPR036427">
    <property type="entry name" value="Bromodomain-like_sf"/>
</dbReference>
<name>A0A6J8DKI4_MYTCO</name>
<dbReference type="InterPro" id="IPR001487">
    <property type="entry name" value="Bromodomain"/>
</dbReference>
<keyword evidence="5" id="KW-0539">Nucleus</keyword>
<feature type="compositionally biased region" description="Polar residues" evidence="8">
    <location>
        <begin position="701"/>
        <end position="711"/>
    </location>
</feature>
<keyword evidence="4" id="KW-0804">Transcription</keyword>
<reference evidence="10 11" key="1">
    <citation type="submission" date="2020-06" db="EMBL/GenBank/DDBJ databases">
        <authorList>
            <person name="Li R."/>
            <person name="Bekaert M."/>
        </authorList>
    </citation>
    <scope>NUCLEOTIDE SEQUENCE [LARGE SCALE GENOMIC DNA]</scope>
    <source>
        <strain evidence="11">wild</strain>
    </source>
</reference>
<feature type="domain" description="Bromo" evidence="9">
    <location>
        <begin position="208"/>
        <end position="278"/>
    </location>
</feature>